<proteinExistence type="predicted"/>
<evidence type="ECO:0000313" key="3">
    <source>
        <dbReference type="EMBL" id="MBS3847480.1"/>
    </source>
</evidence>
<dbReference type="PANTHER" id="PTHR40547">
    <property type="entry name" value="SLL0298 PROTEIN"/>
    <property type="match status" value="1"/>
</dbReference>
<keyword evidence="1" id="KW-0812">Transmembrane</keyword>
<sequence>MRAGLWNKIRNNLWPRMGMRRYSAYLRKRVMRLSASPHAIAAGVASGAAVSMFPLIGLHFFLGFVLAFATRGNMIAAAIGTVWGNPLTFPLFFAASYAVGDWLTGGGGVSVSEGKQLQATGEQLSNGLFSEGFHAIWPTFKTMMIGGLPLAILVFGVFYVVVRLVVTRFRAMRQARLARKRPVQPKTTQSSTNSPI</sequence>
<evidence type="ECO:0000313" key="4">
    <source>
        <dbReference type="Proteomes" id="UP000678281"/>
    </source>
</evidence>
<dbReference type="Proteomes" id="UP000678281">
    <property type="component" value="Unassembled WGS sequence"/>
</dbReference>
<comment type="caution">
    <text evidence="3">The sequence shown here is derived from an EMBL/GenBank/DDBJ whole genome shotgun (WGS) entry which is preliminary data.</text>
</comment>
<dbReference type="RefSeq" id="WP_212657100.1">
    <property type="nucleotide sequence ID" value="NZ_JAGXTP010000001.1"/>
</dbReference>
<accession>A0A942ICS8</accession>
<evidence type="ECO:0000256" key="1">
    <source>
        <dbReference type="SAM" id="Phobius"/>
    </source>
</evidence>
<dbReference type="InterPro" id="IPR018639">
    <property type="entry name" value="DUF2062"/>
</dbReference>
<name>A0A942ICS8_9HYPH</name>
<reference evidence="3" key="1">
    <citation type="submission" date="2021-04" db="EMBL/GenBank/DDBJ databases">
        <title>Devosia litorisediminis sp. nov., isolated from a sand dune.</title>
        <authorList>
            <person name="Park S."/>
            <person name="Yoon J.-H."/>
        </authorList>
    </citation>
    <scope>NUCLEOTIDE SEQUENCE</scope>
    <source>
        <strain evidence="3">BSSL-BM10</strain>
    </source>
</reference>
<feature type="transmembrane region" description="Helical" evidence="1">
    <location>
        <begin position="143"/>
        <end position="166"/>
    </location>
</feature>
<dbReference type="PANTHER" id="PTHR40547:SF1">
    <property type="entry name" value="SLL0298 PROTEIN"/>
    <property type="match status" value="1"/>
</dbReference>
<feature type="domain" description="DUF2062" evidence="2">
    <location>
        <begin position="21"/>
        <end position="173"/>
    </location>
</feature>
<protein>
    <submittedName>
        <fullName evidence="3">DUF2062 domain-containing protein</fullName>
    </submittedName>
</protein>
<keyword evidence="1" id="KW-0472">Membrane</keyword>
<dbReference type="Pfam" id="PF09835">
    <property type="entry name" value="DUF2062"/>
    <property type="match status" value="1"/>
</dbReference>
<gene>
    <name evidence="3" type="ORF">KD146_02100</name>
</gene>
<evidence type="ECO:0000259" key="2">
    <source>
        <dbReference type="Pfam" id="PF09835"/>
    </source>
</evidence>
<keyword evidence="1" id="KW-1133">Transmembrane helix</keyword>
<dbReference type="AlphaFoldDB" id="A0A942ICS8"/>
<dbReference type="EMBL" id="JAGXTP010000001">
    <property type="protein sequence ID" value="MBS3847480.1"/>
    <property type="molecule type" value="Genomic_DNA"/>
</dbReference>
<keyword evidence="4" id="KW-1185">Reference proteome</keyword>
<organism evidence="3 4">
    <name type="scientific">Devosia litorisediminis</name>
    <dbReference type="NCBI Taxonomy" id="2829817"/>
    <lineage>
        <taxon>Bacteria</taxon>
        <taxon>Pseudomonadati</taxon>
        <taxon>Pseudomonadota</taxon>
        <taxon>Alphaproteobacteria</taxon>
        <taxon>Hyphomicrobiales</taxon>
        <taxon>Devosiaceae</taxon>
        <taxon>Devosia</taxon>
    </lineage>
</organism>